<accession>A0A0D2X4S6</accession>
<reference evidence="3" key="1">
    <citation type="submission" date="2011-02" db="EMBL/GenBank/DDBJ databases">
        <title>The Genome Sequence of Capsaspora owczarzaki ATCC 30864.</title>
        <authorList>
            <person name="Russ C."/>
            <person name="Cuomo C."/>
            <person name="Burger G."/>
            <person name="Gray M.W."/>
            <person name="Holland P.W.H."/>
            <person name="King N."/>
            <person name="Lang F.B.F."/>
            <person name="Roger A.J."/>
            <person name="Ruiz-Trillo I."/>
            <person name="Young S.K."/>
            <person name="Zeng Q."/>
            <person name="Gargeya S."/>
            <person name="Alvarado L."/>
            <person name="Berlin A."/>
            <person name="Chapman S.B."/>
            <person name="Chen Z."/>
            <person name="Freedman E."/>
            <person name="Gellesch M."/>
            <person name="Goldberg J."/>
            <person name="Griggs A."/>
            <person name="Gujja S."/>
            <person name="Heilman E."/>
            <person name="Heiman D."/>
            <person name="Howarth C."/>
            <person name="Mehta T."/>
            <person name="Neiman D."/>
            <person name="Pearson M."/>
            <person name="Roberts A."/>
            <person name="Saif S."/>
            <person name="Shea T."/>
            <person name="Shenoy N."/>
            <person name="Sisk P."/>
            <person name="Stolte C."/>
            <person name="Sykes S."/>
            <person name="White J."/>
            <person name="Yandava C."/>
            <person name="Haas B."/>
            <person name="Nusbaum C."/>
            <person name="Birren B."/>
        </authorList>
    </citation>
    <scope>NUCLEOTIDE SEQUENCE</scope>
    <source>
        <strain evidence="3">ATCC 30864</strain>
    </source>
</reference>
<gene>
    <name evidence="2" type="ORF">CAOG_006877</name>
</gene>
<dbReference type="AlphaFoldDB" id="A0A0D2X4S6"/>
<dbReference type="PhylomeDB" id="A0A0D2X4S6"/>
<dbReference type="PANTHER" id="PTHR33638">
    <property type="entry name" value="SELENOPROTEIN H"/>
    <property type="match status" value="1"/>
</dbReference>
<protein>
    <recommendedName>
        <fullName evidence="4">Selenoprotein H</fullName>
    </recommendedName>
</protein>
<dbReference type="EMBL" id="KE346371">
    <property type="protein sequence ID" value="KJE96574.1"/>
    <property type="molecule type" value="Genomic_DNA"/>
</dbReference>
<sequence>MPGAARRTRATARLDDDDDDDDIVAPSKSIAVKTEKKKDASVDDKKLVQSKIAFQANGAASTDSTATATAPAAGGASAIKQEASVHADKKPRLGLRFQFLTNAFPDAEILINPNKPRRGSFECTMQLGGAESLVWTGVKRGPPRNDKFPDGAKLVADIRQLIQ</sequence>
<evidence type="ECO:0000313" key="2">
    <source>
        <dbReference type="EMBL" id="KJE96574.1"/>
    </source>
</evidence>
<keyword evidence="3" id="KW-1185">Reference proteome</keyword>
<dbReference type="InterPro" id="IPR052674">
    <property type="entry name" value="SelWTH-like"/>
</dbReference>
<organism evidence="2 3">
    <name type="scientific">Capsaspora owczarzaki (strain ATCC 30864)</name>
    <dbReference type="NCBI Taxonomy" id="595528"/>
    <lineage>
        <taxon>Eukaryota</taxon>
        <taxon>Filasterea</taxon>
        <taxon>Capsaspora</taxon>
    </lineage>
</organism>
<feature type="region of interest" description="Disordered" evidence="1">
    <location>
        <begin position="1"/>
        <end position="24"/>
    </location>
</feature>
<evidence type="ECO:0008006" key="4">
    <source>
        <dbReference type="Google" id="ProtNLM"/>
    </source>
</evidence>
<dbReference type="OrthoDB" id="1933874at2759"/>
<name>A0A0D2X4S6_CAPO3</name>
<dbReference type="Proteomes" id="UP000008743">
    <property type="component" value="Unassembled WGS sequence"/>
</dbReference>
<dbReference type="PANTHER" id="PTHR33638:SF1">
    <property type="entry name" value="SELENOPROTEIN H"/>
    <property type="match status" value="1"/>
</dbReference>
<evidence type="ECO:0000256" key="1">
    <source>
        <dbReference type="SAM" id="MobiDB-lite"/>
    </source>
</evidence>
<dbReference type="InParanoid" id="A0A0D2X4S6"/>
<proteinExistence type="predicted"/>
<dbReference type="GO" id="GO:0005794">
    <property type="term" value="C:Golgi apparatus"/>
    <property type="evidence" value="ECO:0007669"/>
    <property type="project" value="TreeGrafter"/>
</dbReference>
<dbReference type="RefSeq" id="XP_004344498.1">
    <property type="nucleotide sequence ID" value="XM_004344448.1"/>
</dbReference>
<evidence type="ECO:0000313" key="3">
    <source>
        <dbReference type="Proteomes" id="UP000008743"/>
    </source>
</evidence>
<feature type="region of interest" description="Disordered" evidence="1">
    <location>
        <begin position="56"/>
        <end position="77"/>
    </location>
</feature>
<feature type="compositionally biased region" description="Basic residues" evidence="1">
    <location>
        <begin position="1"/>
        <end position="10"/>
    </location>
</feature>